<keyword evidence="4" id="KW-1185">Reference proteome</keyword>
<gene>
    <name evidence="3" type="ORF">SAMN04515678_11355</name>
</gene>
<feature type="region of interest" description="Disordered" evidence="1">
    <location>
        <begin position="40"/>
        <end position="62"/>
    </location>
</feature>
<sequence length="62" mass="6596">MTAIDLSPTPSRTQRHDLGTWAAALTAAVLLIGTLALVSQPPEMQGGPREWHGNVSVSPAYR</sequence>
<keyword evidence="2" id="KW-0812">Transmembrane</keyword>
<evidence type="ECO:0000313" key="3">
    <source>
        <dbReference type="EMBL" id="SFE65981.1"/>
    </source>
</evidence>
<evidence type="ECO:0000256" key="2">
    <source>
        <dbReference type="SAM" id="Phobius"/>
    </source>
</evidence>
<keyword evidence="2" id="KW-0472">Membrane</keyword>
<feature type="transmembrane region" description="Helical" evidence="2">
    <location>
        <begin position="20"/>
        <end position="39"/>
    </location>
</feature>
<evidence type="ECO:0000256" key="1">
    <source>
        <dbReference type="SAM" id="MobiDB-lite"/>
    </source>
</evidence>
<proteinExistence type="predicted"/>
<evidence type="ECO:0000313" key="4">
    <source>
        <dbReference type="Proteomes" id="UP000325289"/>
    </source>
</evidence>
<dbReference type="RefSeq" id="WP_149757629.1">
    <property type="nucleotide sequence ID" value="NZ_FOMS01000013.1"/>
</dbReference>
<keyword evidence="2" id="KW-1133">Transmembrane helix</keyword>
<dbReference type="Proteomes" id="UP000325289">
    <property type="component" value="Unassembled WGS sequence"/>
</dbReference>
<name>A0A1I2CCD1_9RHOB</name>
<dbReference type="EMBL" id="FOMS01000013">
    <property type="protein sequence ID" value="SFE65981.1"/>
    <property type="molecule type" value="Genomic_DNA"/>
</dbReference>
<reference evidence="3 4" key="1">
    <citation type="submission" date="2016-10" db="EMBL/GenBank/DDBJ databases">
        <authorList>
            <person name="Varghese N."/>
            <person name="Submissions S."/>
        </authorList>
    </citation>
    <scope>NUCLEOTIDE SEQUENCE [LARGE SCALE GENOMIC DNA]</scope>
    <source>
        <strain evidence="4">YIM D21,KCTC 23444,ACCC 10710</strain>
    </source>
</reference>
<dbReference type="AlphaFoldDB" id="A0A1I2CCD1"/>
<accession>A0A1I2CCD1</accession>
<organism evidence="3 4">
    <name type="scientific">Roseivivax sediminis</name>
    <dbReference type="NCBI Taxonomy" id="936889"/>
    <lineage>
        <taxon>Bacteria</taxon>
        <taxon>Pseudomonadati</taxon>
        <taxon>Pseudomonadota</taxon>
        <taxon>Alphaproteobacteria</taxon>
        <taxon>Rhodobacterales</taxon>
        <taxon>Roseobacteraceae</taxon>
        <taxon>Roseivivax</taxon>
    </lineage>
</organism>
<protein>
    <submittedName>
        <fullName evidence="3">Uncharacterized protein</fullName>
    </submittedName>
</protein>